<reference evidence="1 2" key="1">
    <citation type="journal article" date="2022" name="G3 (Bethesda)">
        <title>Whole-genome sequence and methylome profiling of the almond [Prunus dulcis (Mill.) D.A. Webb] cultivar 'Nonpareil'.</title>
        <authorList>
            <person name="D'Amico-Willman K.M."/>
            <person name="Ouma W.Z."/>
            <person name="Meulia T."/>
            <person name="Sideli G.M."/>
            <person name="Gradziel T.M."/>
            <person name="Fresnedo-Ramirez J."/>
        </authorList>
    </citation>
    <scope>NUCLEOTIDE SEQUENCE [LARGE SCALE GENOMIC DNA]</scope>
    <source>
        <strain evidence="1">Clone GOH B32 T37-40</strain>
    </source>
</reference>
<evidence type="ECO:0000313" key="1">
    <source>
        <dbReference type="EMBL" id="KAI5347195.1"/>
    </source>
</evidence>
<protein>
    <submittedName>
        <fullName evidence="1">Uncharacterized protein</fullName>
    </submittedName>
</protein>
<proteinExistence type="predicted"/>
<name>A0AAD4WPH4_PRUDU</name>
<organism evidence="1 2">
    <name type="scientific">Prunus dulcis</name>
    <name type="common">Almond</name>
    <name type="synonym">Amygdalus dulcis</name>
    <dbReference type="NCBI Taxonomy" id="3755"/>
    <lineage>
        <taxon>Eukaryota</taxon>
        <taxon>Viridiplantae</taxon>
        <taxon>Streptophyta</taxon>
        <taxon>Embryophyta</taxon>
        <taxon>Tracheophyta</taxon>
        <taxon>Spermatophyta</taxon>
        <taxon>Magnoliopsida</taxon>
        <taxon>eudicotyledons</taxon>
        <taxon>Gunneridae</taxon>
        <taxon>Pentapetalae</taxon>
        <taxon>rosids</taxon>
        <taxon>fabids</taxon>
        <taxon>Rosales</taxon>
        <taxon>Rosaceae</taxon>
        <taxon>Amygdaloideae</taxon>
        <taxon>Amygdaleae</taxon>
        <taxon>Prunus</taxon>
    </lineage>
</organism>
<dbReference type="AlphaFoldDB" id="A0AAD4WPH4"/>
<comment type="caution">
    <text evidence="1">The sequence shown here is derived from an EMBL/GenBank/DDBJ whole genome shotgun (WGS) entry which is preliminary data.</text>
</comment>
<sequence>MFGLIPPSSFCHGRKVQEHADCLTVPEEHHSWRPYKKLAHDRFCKQGEKVQLQSIKNILDSYVSEYHSQLTGTL</sequence>
<dbReference type="EMBL" id="JAJFAZ020000002">
    <property type="protein sequence ID" value="KAI5347195.1"/>
    <property type="molecule type" value="Genomic_DNA"/>
</dbReference>
<keyword evidence="2" id="KW-1185">Reference proteome</keyword>
<gene>
    <name evidence="1" type="ORF">L3X38_015074</name>
</gene>
<dbReference type="Proteomes" id="UP001054821">
    <property type="component" value="Chromosome 2"/>
</dbReference>
<evidence type="ECO:0000313" key="2">
    <source>
        <dbReference type="Proteomes" id="UP001054821"/>
    </source>
</evidence>
<accession>A0AAD4WPH4</accession>